<dbReference type="SUPFAM" id="SSF46894">
    <property type="entry name" value="C-terminal effector domain of the bipartite response regulators"/>
    <property type="match status" value="1"/>
</dbReference>
<dbReference type="PANTHER" id="PTHR35807">
    <property type="entry name" value="TRANSCRIPTIONAL REGULATOR REDD-RELATED"/>
    <property type="match status" value="1"/>
</dbReference>
<keyword evidence="7" id="KW-0378">Hydrolase</keyword>
<dbReference type="InterPro" id="IPR029787">
    <property type="entry name" value="Nucleotide_cyclase"/>
</dbReference>
<sequence>MDFRLLGPLEVIDGGGVPLKLGGRKPRALLARLALEAGKTVSVEQLVDDLWGEEVPESAVKMVHIHVSALRKALPAGTLHTRPPGYALELPDEALDLDRFERLRREGRVALEDGDAQTAADRFAQALELWRGPALEEFSEPFAHVEAAHLRERQDVCLEDRIDADLALGRHADLVGELESLVATNPLRERLRAQLMVALYRSGRQADALAVYHAYRETLAGQLGLEPSPRMRELERRILRQDATLDGRGETSDEAALKLEPIRYVQSVGGYSIAYQVVGDGPIDIIFVHGFICAFQPGWEWPALASFYRGLARFGRLILFDKRGTGLSDRVLGIASLEERMDDVRAVMDAVGAEKAVVIGVSEGGPMCTLFAATHPDRTQALVTLGAYARRNWAPDYPIGRRAEQDGWLRPTAEQWGRYSTERFLAERAPSIAADEAAIDWYTSYLVRGASPAAVAAITDMNEEIDVRHVLASVRVPSLVLYRAHEYLREASRYMGARLPGAQVLEMPGADHLPWEGDQASVLAAIEQFLDGLRHETAEPNLILTTVLEADVPEREHGLVRSAVARFRGQLIDAPPGRVRASFDGPARAVRCACALAESLPHLRAGVHTGECELLDGRLTGPALEIASGVARAAVAGEILATSTVQDLVAGSGIEFSERGAVELPLAGASREWRLFTVER</sequence>
<dbReference type="SMART" id="SM00862">
    <property type="entry name" value="Trans_reg_C"/>
    <property type="match status" value="1"/>
</dbReference>
<dbReference type="InterPro" id="IPR051677">
    <property type="entry name" value="AfsR-DnrI-RedD_regulator"/>
</dbReference>
<name>A0ABT4RMH2_9ACTN</name>
<dbReference type="InterPro" id="IPR011990">
    <property type="entry name" value="TPR-like_helical_dom_sf"/>
</dbReference>
<dbReference type="InterPro" id="IPR001867">
    <property type="entry name" value="OmpR/PhoB-type_DNA-bd"/>
</dbReference>
<dbReference type="SMART" id="SM01043">
    <property type="entry name" value="BTAD"/>
    <property type="match status" value="1"/>
</dbReference>
<comment type="similarity">
    <text evidence="1">Belongs to the AfsR/DnrI/RedD regulatory family.</text>
</comment>
<dbReference type="InterPro" id="IPR000073">
    <property type="entry name" value="AB_hydrolase_1"/>
</dbReference>
<dbReference type="RefSeq" id="WP_202954550.1">
    <property type="nucleotide sequence ID" value="NZ_JAPCID010000029.1"/>
</dbReference>
<dbReference type="PANTHER" id="PTHR35807:SF1">
    <property type="entry name" value="TRANSCRIPTIONAL REGULATOR REDD"/>
    <property type="match status" value="1"/>
</dbReference>
<dbReference type="InterPro" id="IPR016032">
    <property type="entry name" value="Sig_transdc_resp-reg_C-effctor"/>
</dbReference>
<dbReference type="Pfam" id="PF12697">
    <property type="entry name" value="Abhydrolase_6"/>
    <property type="match status" value="1"/>
</dbReference>
<gene>
    <name evidence="7" type="ORF">OJ962_19835</name>
</gene>
<dbReference type="Gene3D" id="3.40.50.1820">
    <property type="entry name" value="alpha/beta hydrolase"/>
    <property type="match status" value="1"/>
</dbReference>
<dbReference type="SUPFAM" id="SSF55073">
    <property type="entry name" value="Nucleotide cyclase"/>
    <property type="match status" value="1"/>
</dbReference>
<evidence type="ECO:0000256" key="1">
    <source>
        <dbReference type="ARBA" id="ARBA00005820"/>
    </source>
</evidence>
<dbReference type="GO" id="GO:0016787">
    <property type="term" value="F:hydrolase activity"/>
    <property type="evidence" value="ECO:0007669"/>
    <property type="project" value="UniProtKB-KW"/>
</dbReference>
<dbReference type="PROSITE" id="PS51755">
    <property type="entry name" value="OMPR_PHOB"/>
    <property type="match status" value="1"/>
</dbReference>
<dbReference type="InterPro" id="IPR029058">
    <property type="entry name" value="AB_hydrolase_fold"/>
</dbReference>
<organism evidence="7 8">
    <name type="scientific">Solirubrobacter deserti</name>
    <dbReference type="NCBI Taxonomy" id="2282478"/>
    <lineage>
        <taxon>Bacteria</taxon>
        <taxon>Bacillati</taxon>
        <taxon>Actinomycetota</taxon>
        <taxon>Thermoleophilia</taxon>
        <taxon>Solirubrobacterales</taxon>
        <taxon>Solirubrobacteraceae</taxon>
        <taxon>Solirubrobacter</taxon>
    </lineage>
</organism>
<evidence type="ECO:0000256" key="4">
    <source>
        <dbReference type="ARBA" id="ARBA00023163"/>
    </source>
</evidence>
<keyword evidence="8" id="KW-1185">Reference proteome</keyword>
<dbReference type="CDD" id="cd15831">
    <property type="entry name" value="BTAD"/>
    <property type="match status" value="1"/>
</dbReference>
<evidence type="ECO:0000256" key="5">
    <source>
        <dbReference type="PROSITE-ProRule" id="PRU01091"/>
    </source>
</evidence>
<evidence type="ECO:0000313" key="7">
    <source>
        <dbReference type="EMBL" id="MDA0139763.1"/>
    </source>
</evidence>
<feature type="DNA-binding region" description="OmpR/PhoB-type" evidence="5">
    <location>
        <begin position="1"/>
        <end position="90"/>
    </location>
</feature>
<dbReference type="InterPro" id="IPR005158">
    <property type="entry name" value="BTAD"/>
</dbReference>
<dbReference type="InterPro" id="IPR036388">
    <property type="entry name" value="WH-like_DNA-bd_sf"/>
</dbReference>
<dbReference type="Pfam" id="PF03704">
    <property type="entry name" value="BTAD"/>
    <property type="match status" value="1"/>
</dbReference>
<dbReference type="Gene3D" id="3.30.70.1230">
    <property type="entry name" value="Nucleotide cyclase"/>
    <property type="match status" value="1"/>
</dbReference>
<comment type="caution">
    <text evidence="7">The sequence shown here is derived from an EMBL/GenBank/DDBJ whole genome shotgun (WGS) entry which is preliminary data.</text>
</comment>
<keyword evidence="3 5" id="KW-0238">DNA-binding</keyword>
<protein>
    <submittedName>
        <fullName evidence="7">Alpha/beta fold hydrolase</fullName>
    </submittedName>
</protein>
<evidence type="ECO:0000313" key="8">
    <source>
        <dbReference type="Proteomes" id="UP001147700"/>
    </source>
</evidence>
<keyword evidence="2" id="KW-0805">Transcription regulation</keyword>
<accession>A0ABT4RMH2</accession>
<dbReference type="Gene3D" id="1.25.40.10">
    <property type="entry name" value="Tetratricopeptide repeat domain"/>
    <property type="match status" value="1"/>
</dbReference>
<dbReference type="EMBL" id="JAPCID010000029">
    <property type="protein sequence ID" value="MDA0139763.1"/>
    <property type="molecule type" value="Genomic_DNA"/>
</dbReference>
<proteinExistence type="inferred from homology"/>
<dbReference type="Proteomes" id="UP001147700">
    <property type="component" value="Unassembled WGS sequence"/>
</dbReference>
<evidence type="ECO:0000256" key="3">
    <source>
        <dbReference type="ARBA" id="ARBA00023125"/>
    </source>
</evidence>
<feature type="domain" description="OmpR/PhoB-type" evidence="6">
    <location>
        <begin position="1"/>
        <end position="90"/>
    </location>
</feature>
<evidence type="ECO:0000256" key="2">
    <source>
        <dbReference type="ARBA" id="ARBA00023015"/>
    </source>
</evidence>
<dbReference type="Gene3D" id="1.10.10.10">
    <property type="entry name" value="Winged helix-like DNA-binding domain superfamily/Winged helix DNA-binding domain"/>
    <property type="match status" value="1"/>
</dbReference>
<keyword evidence="4" id="KW-0804">Transcription</keyword>
<dbReference type="SUPFAM" id="SSF48452">
    <property type="entry name" value="TPR-like"/>
    <property type="match status" value="1"/>
</dbReference>
<dbReference type="Pfam" id="PF00486">
    <property type="entry name" value="Trans_reg_C"/>
    <property type="match status" value="1"/>
</dbReference>
<evidence type="ECO:0000259" key="6">
    <source>
        <dbReference type="PROSITE" id="PS51755"/>
    </source>
</evidence>
<dbReference type="SUPFAM" id="SSF53474">
    <property type="entry name" value="alpha/beta-Hydrolases"/>
    <property type="match status" value="1"/>
</dbReference>
<reference evidence="7" key="1">
    <citation type="submission" date="2022-10" db="EMBL/GenBank/DDBJ databases">
        <title>The WGS of Solirubrobacter sp. CPCC 204708.</title>
        <authorList>
            <person name="Jiang Z."/>
        </authorList>
    </citation>
    <scope>NUCLEOTIDE SEQUENCE</scope>
    <source>
        <strain evidence="7">CPCC 204708</strain>
    </source>
</reference>